<gene>
    <name evidence="1" type="ORF">ACFQ1M_07185</name>
</gene>
<comment type="caution">
    <text evidence="1">The sequence shown here is derived from an EMBL/GenBank/DDBJ whole genome shotgun (WGS) entry which is preliminary data.</text>
</comment>
<protein>
    <submittedName>
        <fullName evidence="1">Carboxypeptidase-like regulatory domain-containing protein</fullName>
    </submittedName>
</protein>
<evidence type="ECO:0000313" key="2">
    <source>
        <dbReference type="Proteomes" id="UP001596978"/>
    </source>
</evidence>
<dbReference type="Proteomes" id="UP001596978">
    <property type="component" value="Unassembled WGS sequence"/>
</dbReference>
<accession>A0ABW3CWU3</accession>
<dbReference type="EMBL" id="JBHTJH010000004">
    <property type="protein sequence ID" value="MFD0861985.1"/>
    <property type="molecule type" value="Genomic_DNA"/>
</dbReference>
<dbReference type="SUPFAM" id="SSF49464">
    <property type="entry name" value="Carboxypeptidase regulatory domain-like"/>
    <property type="match status" value="1"/>
</dbReference>
<sequence>MRPIIFTSFRHTISVQLSTLFLAALLLGFQNVKAAFFQQEESQNYEQYKGVVKDSESKDILVFATIAIEGTNISVITNTEGEFLLKVPSSMTDARVRISHLGYDDKIIPLSELKSSNNKIYLDIAVTELSEVEISMPKDAAEVVRKALSKKGDNYLGDHSIMTAFYRESIKKRRRNVSLSEAVVNIYKQPYSSSRKDVMKLYKARKSTDYSRLDTIALKFRGGPFNTLYIDFMKYPEFMFENGQLDYYDFSFGRTTLINEKPVYVINFKQRPDISLPLFYGKLYIDANTYALTSAIYNLNVENRKEASEIFVRKKPARAEVYPTQAAYRVDYRQNDGKWYYGYSNVQMVFKVKWKNKLFSSTYAISGEMAITDWKKNTAKEFVQPRERLRPSVVLSDEVSGFSDPNFWGDYNVIEPEKSIETAINKIRRKLRRIKS</sequence>
<keyword evidence="2" id="KW-1185">Reference proteome</keyword>
<dbReference type="Gene3D" id="2.60.40.1120">
    <property type="entry name" value="Carboxypeptidase-like, regulatory domain"/>
    <property type="match status" value="1"/>
</dbReference>
<dbReference type="Pfam" id="PF13715">
    <property type="entry name" value="CarbopepD_reg_2"/>
    <property type="match status" value="1"/>
</dbReference>
<dbReference type="InterPro" id="IPR008969">
    <property type="entry name" value="CarboxyPept-like_regulatory"/>
</dbReference>
<evidence type="ECO:0000313" key="1">
    <source>
        <dbReference type="EMBL" id="MFD0861985.1"/>
    </source>
</evidence>
<dbReference type="RefSeq" id="WP_386406038.1">
    <property type="nucleotide sequence ID" value="NZ_JBHTJH010000004.1"/>
</dbReference>
<name>A0ABW3CWU3_9FLAO</name>
<organism evidence="1 2">
    <name type="scientific">Sungkyunkwania multivorans</name>
    <dbReference type="NCBI Taxonomy" id="1173618"/>
    <lineage>
        <taxon>Bacteria</taxon>
        <taxon>Pseudomonadati</taxon>
        <taxon>Bacteroidota</taxon>
        <taxon>Flavobacteriia</taxon>
        <taxon>Flavobacteriales</taxon>
        <taxon>Flavobacteriaceae</taxon>
        <taxon>Sungkyunkwania</taxon>
    </lineage>
</organism>
<proteinExistence type="predicted"/>
<reference evidence="2" key="1">
    <citation type="journal article" date="2019" name="Int. J. Syst. Evol. Microbiol.">
        <title>The Global Catalogue of Microorganisms (GCM) 10K type strain sequencing project: providing services to taxonomists for standard genome sequencing and annotation.</title>
        <authorList>
            <consortium name="The Broad Institute Genomics Platform"/>
            <consortium name="The Broad Institute Genome Sequencing Center for Infectious Disease"/>
            <person name="Wu L."/>
            <person name="Ma J."/>
        </authorList>
    </citation>
    <scope>NUCLEOTIDE SEQUENCE [LARGE SCALE GENOMIC DNA]</scope>
    <source>
        <strain evidence="2">CCUG 62952</strain>
    </source>
</reference>